<dbReference type="GO" id="GO:0008310">
    <property type="term" value="F:single-stranded DNA 3'-5' DNA exonuclease activity"/>
    <property type="evidence" value="ECO:0007669"/>
    <property type="project" value="UniProtKB-EC"/>
</dbReference>
<dbReference type="InterPro" id="IPR013520">
    <property type="entry name" value="Ribonucl_H"/>
</dbReference>
<evidence type="ECO:0000313" key="4">
    <source>
        <dbReference type="Proteomes" id="UP000007347"/>
    </source>
</evidence>
<reference evidence="3 4" key="1">
    <citation type="journal article" date="2013" name="Environ. Microbiol.">
        <title>Complete genome, catabolic sub-proteomes and key-metabolites of Desulfobacula toluolica Tol2, a marine, aromatic compound-degrading, sulfate-reducing bacterium.</title>
        <authorList>
            <person name="Wohlbrand L."/>
            <person name="Jacob J.H."/>
            <person name="Kube M."/>
            <person name="Mussmann M."/>
            <person name="Jarling R."/>
            <person name="Beck A."/>
            <person name="Amann R."/>
            <person name="Wilkes H."/>
            <person name="Reinhardt R."/>
            <person name="Rabus R."/>
        </authorList>
    </citation>
    <scope>NUCLEOTIDE SEQUENCE [LARGE SCALE GENOMIC DNA]</scope>
    <source>
        <strain evidence="4">DSM 7467 / Tol2</strain>
    </source>
</reference>
<keyword evidence="3" id="KW-0378">Hydrolase</keyword>
<dbReference type="STRING" id="651182.TOL2_C13630"/>
<dbReference type="GO" id="GO:0046872">
    <property type="term" value="F:metal ion binding"/>
    <property type="evidence" value="ECO:0007669"/>
    <property type="project" value="UniProtKB-KW"/>
</dbReference>
<gene>
    <name evidence="3" type="primary">sbcB</name>
    <name evidence="3" type="ordered locus">TOL2_C13630</name>
</gene>
<dbReference type="SMART" id="SM00479">
    <property type="entry name" value="EXOIII"/>
    <property type="match status" value="1"/>
</dbReference>
<dbReference type="PANTHER" id="PTHR30231:SF41">
    <property type="entry name" value="DNA POLYMERASE III SUBUNIT EPSILON"/>
    <property type="match status" value="1"/>
</dbReference>
<dbReference type="PANTHER" id="PTHR30231">
    <property type="entry name" value="DNA POLYMERASE III SUBUNIT EPSILON"/>
    <property type="match status" value="1"/>
</dbReference>
<organism evidence="3 4">
    <name type="scientific">Desulfobacula toluolica (strain DSM 7467 / Tol2)</name>
    <dbReference type="NCBI Taxonomy" id="651182"/>
    <lineage>
        <taxon>Bacteria</taxon>
        <taxon>Pseudomonadati</taxon>
        <taxon>Thermodesulfobacteriota</taxon>
        <taxon>Desulfobacteria</taxon>
        <taxon>Desulfobacterales</taxon>
        <taxon>Desulfobacteraceae</taxon>
        <taxon>Desulfobacula</taxon>
    </lineage>
</organism>
<dbReference type="Pfam" id="PF00929">
    <property type="entry name" value="RNase_T"/>
    <property type="match status" value="1"/>
</dbReference>
<proteinExistence type="predicted"/>
<keyword evidence="4" id="KW-1185">Reference proteome</keyword>
<protein>
    <submittedName>
        <fullName evidence="3">SbcB: exodeoxyribonclease I (Exonuclease I)</fullName>
        <ecNumber evidence="3">3.1.11.1</ecNumber>
    </submittedName>
</protein>
<dbReference type="KEGG" id="dto:TOL2_C13630"/>
<feature type="domain" description="ExoI SH3-like" evidence="1">
    <location>
        <begin position="196"/>
        <end position="341"/>
    </location>
</feature>
<feature type="domain" description="ExoI C-terminal" evidence="2">
    <location>
        <begin position="346"/>
        <end position="478"/>
    </location>
</feature>
<dbReference type="GO" id="GO:0005829">
    <property type="term" value="C:cytosol"/>
    <property type="evidence" value="ECO:0007669"/>
    <property type="project" value="TreeGrafter"/>
</dbReference>
<dbReference type="SUPFAM" id="SSF53098">
    <property type="entry name" value="Ribonuclease H-like"/>
    <property type="match status" value="1"/>
</dbReference>
<dbReference type="HOGENOM" id="CLU_043508_1_0_7"/>
<keyword evidence="3" id="KW-0540">Nuclease</keyword>
<name>K0NEN0_DESTT</name>
<dbReference type="AlphaFoldDB" id="K0NEN0"/>
<dbReference type="InterPro" id="IPR036397">
    <property type="entry name" value="RNaseH_sf"/>
</dbReference>
<evidence type="ECO:0000259" key="2">
    <source>
        <dbReference type="PROSITE" id="PS51785"/>
    </source>
</evidence>
<keyword evidence="3" id="KW-0269">Exonuclease</keyword>
<dbReference type="GO" id="GO:0045004">
    <property type="term" value="P:DNA replication proofreading"/>
    <property type="evidence" value="ECO:0007669"/>
    <property type="project" value="TreeGrafter"/>
</dbReference>
<dbReference type="InterPro" id="IPR058561">
    <property type="entry name" value="Exonuc_1_C"/>
</dbReference>
<evidence type="ECO:0000259" key="1">
    <source>
        <dbReference type="PROSITE" id="PS51784"/>
    </source>
</evidence>
<sequence length="482" mass="56261">MKNKMKTFLFYDIETSGLNPAFDQILTFAFIRTDFGLNEMDRQTITIRLRKDIVPSPKAFLTHGLTYDELEHGVSEYEAALKIHNILNTPGTISLGYNSLGFDDIFLRFLFYRNLLDPYLHQYANGCYRMDVLPITAVFRVFYPSCLKWPCVDGKPSLKLDLICSENRFVTSGRAHEAMNDVEAVIELVRRLILQKDIWKYCLGFFNKTRDEIRISSIEKTFDIQSERFSVCLMVSASFGAGKNYLVPVIRLGESRVYNNQSLWLRLDSDDIIGLGTDKDLKDTFVIRKRPGDALIVLPALERFWTKLPEASQQSADENMDKIRRHQERFLEFIEYHCRYEYPFVPDIDPDAALYQDGFFSALEKKQSDLFHKAANNRKKEVLQKIQSPRIKVLAGRIFDRNFKDEAEQSKDSEYHFYLNRLRSSLPEDQFVGYKNDIKFNCEQGMRELKEVENDLLSLNPDQKKMFGWLKEYIMNLSIPPA</sequence>
<dbReference type="Gene3D" id="3.30.420.10">
    <property type="entry name" value="Ribonuclease H-like superfamily/Ribonuclease H"/>
    <property type="match status" value="1"/>
</dbReference>
<dbReference type="EC" id="3.1.11.1" evidence="3"/>
<dbReference type="EMBL" id="FO203503">
    <property type="protein sequence ID" value="CCK79526.1"/>
    <property type="molecule type" value="Genomic_DNA"/>
</dbReference>
<dbReference type="Gene3D" id="1.20.1280.70">
    <property type="entry name" value="Exonuclease ExoI, domain 3"/>
    <property type="match status" value="1"/>
</dbReference>
<dbReference type="InterPro" id="IPR012337">
    <property type="entry name" value="RNaseH-like_sf"/>
</dbReference>
<dbReference type="Proteomes" id="UP000007347">
    <property type="component" value="Chromosome"/>
</dbReference>
<dbReference type="PROSITE" id="PS51784">
    <property type="entry name" value="EXOI_SH3"/>
    <property type="match status" value="1"/>
</dbReference>
<dbReference type="InterPro" id="IPR034747">
    <property type="entry name" value="EXOI_SH3"/>
</dbReference>
<evidence type="ECO:0000313" key="3">
    <source>
        <dbReference type="EMBL" id="CCK79526.1"/>
    </source>
</evidence>
<accession>K0NEN0</accession>
<dbReference type="GO" id="GO:0003677">
    <property type="term" value="F:DNA binding"/>
    <property type="evidence" value="ECO:0007669"/>
    <property type="project" value="UniProtKB-KW"/>
</dbReference>
<dbReference type="PROSITE" id="PS51785">
    <property type="entry name" value="EXOI_C"/>
    <property type="match status" value="1"/>
</dbReference>